<reference evidence="2 3" key="1">
    <citation type="submission" date="2018-11" db="EMBL/GenBank/DDBJ databases">
        <title>Genome assembly of Steccherinum ochraceum LE-BIN_3174, the white-rot fungus of the Steccherinaceae family (The Residual Polyporoid clade, Polyporales, Basidiomycota).</title>
        <authorList>
            <person name="Fedorova T.V."/>
            <person name="Glazunova O.A."/>
            <person name="Landesman E.O."/>
            <person name="Moiseenko K.V."/>
            <person name="Psurtseva N.V."/>
            <person name="Savinova O.S."/>
            <person name="Shakhova N.V."/>
            <person name="Tyazhelova T.V."/>
            <person name="Vasina D.V."/>
        </authorList>
    </citation>
    <scope>NUCLEOTIDE SEQUENCE [LARGE SCALE GENOMIC DNA]</scope>
    <source>
        <strain evidence="2 3">LE-BIN_3174</strain>
    </source>
</reference>
<feature type="compositionally biased region" description="Polar residues" evidence="1">
    <location>
        <begin position="544"/>
        <end position="558"/>
    </location>
</feature>
<feature type="region of interest" description="Disordered" evidence="1">
    <location>
        <begin position="120"/>
        <end position="164"/>
    </location>
</feature>
<proteinExistence type="predicted"/>
<feature type="region of interest" description="Disordered" evidence="1">
    <location>
        <begin position="654"/>
        <end position="916"/>
    </location>
</feature>
<feature type="compositionally biased region" description="Acidic residues" evidence="1">
    <location>
        <begin position="734"/>
        <end position="744"/>
    </location>
</feature>
<accession>A0A4R0S110</accession>
<evidence type="ECO:0000256" key="1">
    <source>
        <dbReference type="SAM" id="MobiDB-lite"/>
    </source>
</evidence>
<comment type="caution">
    <text evidence="2">The sequence shown here is derived from an EMBL/GenBank/DDBJ whole genome shotgun (WGS) entry which is preliminary data.</text>
</comment>
<feature type="region of interest" description="Disordered" evidence="1">
    <location>
        <begin position="384"/>
        <end position="429"/>
    </location>
</feature>
<evidence type="ECO:0000313" key="3">
    <source>
        <dbReference type="Proteomes" id="UP000292702"/>
    </source>
</evidence>
<feature type="compositionally biased region" description="Basic and acidic residues" evidence="1">
    <location>
        <begin position="654"/>
        <end position="672"/>
    </location>
</feature>
<evidence type="ECO:0000313" key="2">
    <source>
        <dbReference type="EMBL" id="TCD70818.1"/>
    </source>
</evidence>
<feature type="region of interest" description="Disordered" evidence="1">
    <location>
        <begin position="539"/>
        <end position="558"/>
    </location>
</feature>
<feature type="region of interest" description="Disordered" evidence="1">
    <location>
        <begin position="181"/>
        <end position="302"/>
    </location>
</feature>
<organism evidence="2 3">
    <name type="scientific">Steccherinum ochraceum</name>
    <dbReference type="NCBI Taxonomy" id="92696"/>
    <lineage>
        <taxon>Eukaryota</taxon>
        <taxon>Fungi</taxon>
        <taxon>Dikarya</taxon>
        <taxon>Basidiomycota</taxon>
        <taxon>Agaricomycotina</taxon>
        <taxon>Agaricomycetes</taxon>
        <taxon>Polyporales</taxon>
        <taxon>Steccherinaceae</taxon>
        <taxon>Steccherinum</taxon>
    </lineage>
</organism>
<feature type="compositionally biased region" description="Polar residues" evidence="1">
    <location>
        <begin position="385"/>
        <end position="401"/>
    </location>
</feature>
<feature type="compositionally biased region" description="Low complexity" evidence="1">
    <location>
        <begin position="228"/>
        <end position="247"/>
    </location>
</feature>
<sequence>MAAFSRLQLAAALIEYDNDDEDPDAPRVSAQESAIFAHLRRNNPRGPIATRTSDYLGVALPTETGSDGGRDSEPDRRSRASADALRNPFGRDSTYGDLDTKEDELEVDLASWGLDALIPKEKTSKRNKPKAGALPNPHPQVVRLGPSDPRRRPDGNRSASLGNIDMFGEGGAFLEAGSTASSRALGPRRHSIGDPLDAAGLDPPPSIAVRQRRASEHYPIERLPVTPPLHSVPFPSSSSVRSPSPLVDAQNVRPSHLRTTSTASMGSRMLQQAEEVPNPFEIRPPSPDRASRFDPKASRARTLSQGTLGTIGLQSQFLEDEDPRASRIIDPHGRTRTVSGGTLGTQMLLADDDGAASTYDAVPGRDRMYSRAELMRPKLLVMPSPLQSQSSPAVPQTSPSSRDGFLLSTDGRPMPPGSRPTGRRASSTMSLLETLGSPSEAPAASNLFTPNPRMSLTLSQLTFRNTLMVDGSRDVAYADIESRLKRATEDGEQILPEPEPEPEPVPTVVVDAPTDGTRPPGKLLGRSLIDDLEHRKAVMKGKQRTFTGDSRPSMMARSNLQRSSTLIDPESLKQRPLSTNLNGFGADLQRRNSKGKTLINFDDEIPGARNAPAGGNLNLHSPRAGGGGNARSVFGVDTLWERELVKLREIEEKERVEEEARKQREMEAEVRRGAMKKGRGKKRGKGDALELESPLPSATSQQSMGLSEAVDSPPVLPDIQKASTPRRPPPPPGDGDDDDDESESGSEASSVIQRRAAAKPTAEWHAGSSDEERGPVRTTGNGPRYPNKQKQRSAPHPAPESDSEEDLPLVATIGRAVERAVAAHSRLQADSDSDEEKPLSVLIDSGKLKSPSLTTPRAGSSFLAAPKPRGSEDSDEDDQPLGLRASRVMPSSSGMLAGSSAGGGDEDEDDKPLAFHPDQLRKTQYAAMQQQQFMMQAAQMQQSMYFGAPSMMGSGFFAPPMAPPMMMAAPPPMMAPAVNEAAKLNRVDEWRHHVAVEGEPPT</sequence>
<dbReference type="AlphaFoldDB" id="A0A4R0S110"/>
<feature type="region of interest" description="Disordered" evidence="1">
    <location>
        <begin position="36"/>
        <end position="98"/>
    </location>
</feature>
<gene>
    <name evidence="2" type="ORF">EIP91_001508</name>
</gene>
<dbReference type="EMBL" id="RWJN01000014">
    <property type="protein sequence ID" value="TCD70818.1"/>
    <property type="molecule type" value="Genomic_DNA"/>
</dbReference>
<name>A0A4R0S110_9APHY</name>
<feature type="compositionally biased region" description="Polar residues" evidence="1">
    <location>
        <begin position="696"/>
        <end position="705"/>
    </location>
</feature>
<keyword evidence="3" id="KW-1185">Reference proteome</keyword>
<dbReference type="Proteomes" id="UP000292702">
    <property type="component" value="Unassembled WGS sequence"/>
</dbReference>
<dbReference type="OrthoDB" id="2564267at2759"/>
<dbReference type="STRING" id="92696.A0A4R0S110"/>
<feature type="compositionally biased region" description="Basic residues" evidence="1">
    <location>
        <begin position="673"/>
        <end position="684"/>
    </location>
</feature>
<feature type="compositionally biased region" description="Basic and acidic residues" evidence="1">
    <location>
        <begin position="68"/>
        <end position="80"/>
    </location>
</feature>
<protein>
    <submittedName>
        <fullName evidence="2">Uncharacterized protein</fullName>
    </submittedName>
</protein>